<gene>
    <name evidence="1" type="ORF">H6G81_11775</name>
</gene>
<organism evidence="1 2">
    <name type="scientific">Scytonema hofmannii FACHB-248</name>
    <dbReference type="NCBI Taxonomy" id="1842502"/>
    <lineage>
        <taxon>Bacteria</taxon>
        <taxon>Bacillati</taxon>
        <taxon>Cyanobacteriota</taxon>
        <taxon>Cyanophyceae</taxon>
        <taxon>Nostocales</taxon>
        <taxon>Scytonemataceae</taxon>
        <taxon>Scytonema</taxon>
    </lineage>
</organism>
<protein>
    <submittedName>
        <fullName evidence="1">Uncharacterized protein</fullName>
    </submittedName>
</protein>
<reference evidence="1 2" key="1">
    <citation type="journal article" date="2020" name="ISME J.">
        <title>Comparative genomics reveals insights into cyanobacterial evolution and habitat adaptation.</title>
        <authorList>
            <person name="Chen M.Y."/>
            <person name="Teng W.K."/>
            <person name="Zhao L."/>
            <person name="Hu C.X."/>
            <person name="Zhou Y.K."/>
            <person name="Han B.P."/>
            <person name="Song L.R."/>
            <person name="Shu W.S."/>
        </authorList>
    </citation>
    <scope>NUCLEOTIDE SEQUENCE [LARGE SCALE GENOMIC DNA]</scope>
    <source>
        <strain evidence="1 2">FACHB-248</strain>
    </source>
</reference>
<proteinExistence type="predicted"/>
<dbReference type="Proteomes" id="UP000660380">
    <property type="component" value="Unassembled WGS sequence"/>
</dbReference>
<evidence type="ECO:0000313" key="2">
    <source>
        <dbReference type="Proteomes" id="UP000660380"/>
    </source>
</evidence>
<name>A0ABR8GPC2_9CYAN</name>
<dbReference type="RefSeq" id="WP_038296306.1">
    <property type="nucleotide sequence ID" value="NZ_JACJTA010000020.1"/>
</dbReference>
<accession>A0ABR8GPC2</accession>
<dbReference type="EMBL" id="JACJTA010000020">
    <property type="protein sequence ID" value="MBD2605193.1"/>
    <property type="molecule type" value="Genomic_DNA"/>
</dbReference>
<sequence length="64" mass="7355">MVGKIISYVETFRWNVFTPVERLYAGGTSLRRWNVFTRKAEVRGQKALMLGVSIKTYFVGLKPS</sequence>
<comment type="caution">
    <text evidence="1">The sequence shown here is derived from an EMBL/GenBank/DDBJ whole genome shotgun (WGS) entry which is preliminary data.</text>
</comment>
<keyword evidence="2" id="KW-1185">Reference proteome</keyword>
<evidence type="ECO:0000313" key="1">
    <source>
        <dbReference type="EMBL" id="MBD2605193.1"/>
    </source>
</evidence>